<sequence>MSSADYAACRYSVTLKTDDLAVLHMLRGLTQHCYSGRLPQISWGGTTAKSWRLSDGRATFRFSTSADRSQFLREAERLLPAGTWKLEGTDDNDPASPQRK</sequence>
<dbReference type="Proteomes" id="UP001500307">
    <property type="component" value="Unassembled WGS sequence"/>
</dbReference>
<keyword evidence="2" id="KW-1185">Reference proteome</keyword>
<gene>
    <name evidence="1" type="ORF">GCM10023176_05190</name>
</gene>
<evidence type="ECO:0000313" key="1">
    <source>
        <dbReference type="EMBL" id="GAA4562765.1"/>
    </source>
</evidence>
<evidence type="ECO:0000313" key="2">
    <source>
        <dbReference type="Proteomes" id="UP001500307"/>
    </source>
</evidence>
<reference evidence="2" key="1">
    <citation type="journal article" date="2019" name="Int. J. Syst. Evol. Microbiol.">
        <title>The Global Catalogue of Microorganisms (GCM) 10K type strain sequencing project: providing services to taxonomists for standard genome sequencing and annotation.</title>
        <authorList>
            <consortium name="The Broad Institute Genomics Platform"/>
            <consortium name="The Broad Institute Genome Sequencing Center for Infectious Disease"/>
            <person name="Wu L."/>
            <person name="Ma J."/>
        </authorList>
    </citation>
    <scope>NUCLEOTIDE SEQUENCE [LARGE SCALE GENOMIC DNA]</scope>
    <source>
        <strain evidence="2">JCM 3175</strain>
    </source>
</reference>
<comment type="caution">
    <text evidence="1">The sequence shown here is derived from an EMBL/GenBank/DDBJ whole genome shotgun (WGS) entry which is preliminary data.</text>
</comment>
<protein>
    <submittedName>
        <fullName evidence="1">Uncharacterized protein</fullName>
    </submittedName>
</protein>
<name>A0ABP8S6Z5_9ACTN</name>
<accession>A0ABP8S6Z5</accession>
<organism evidence="1 2">
    <name type="scientific">Micromonospora coerulea</name>
    <dbReference type="NCBI Taxonomy" id="47856"/>
    <lineage>
        <taxon>Bacteria</taxon>
        <taxon>Bacillati</taxon>
        <taxon>Actinomycetota</taxon>
        <taxon>Actinomycetes</taxon>
        <taxon>Micromonosporales</taxon>
        <taxon>Micromonosporaceae</taxon>
        <taxon>Micromonospora</taxon>
    </lineage>
</organism>
<dbReference type="EMBL" id="BAABGU010000002">
    <property type="protein sequence ID" value="GAA4562765.1"/>
    <property type="molecule type" value="Genomic_DNA"/>
</dbReference>
<proteinExistence type="predicted"/>